<keyword evidence="3" id="KW-0472">Membrane</keyword>
<dbReference type="PROSITE" id="PS50963">
    <property type="entry name" value="LINK_2"/>
    <property type="match status" value="1"/>
</dbReference>
<sequence>MAEQHLISIALIIIVILYFLSYNLYIDHSYKNGSSIGFIDTLKNIFNVLPDFDFNFNINNKVDGVEKSIKQLANKPLFFKRKKEVFNIDSNDFTYDEAPLVCESVGSTLATYNQVLNAHKEGASWCNYGWSANQLALYPIQKDSWEKIQQGPLKNMCGKPGVNGGHFDNKNIKLGVNCYGYKKTPDPSKIIYQEETSNNKIDTIVDNKIDTIINTKNIEIRPFNTNKWSRYSYKKSSYIINPDYIDPTINKTTQITDIQDDTEKDPQSINIPTEEEE</sequence>
<keyword evidence="1" id="KW-1015">Disulfide bond</keyword>
<keyword evidence="3" id="KW-0812">Transmembrane</keyword>
<dbReference type="InterPro" id="IPR000538">
    <property type="entry name" value="Link_dom"/>
</dbReference>
<proteinExistence type="predicted"/>
<evidence type="ECO:0000256" key="2">
    <source>
        <dbReference type="SAM" id="MobiDB-lite"/>
    </source>
</evidence>
<dbReference type="Gene3D" id="3.10.100.10">
    <property type="entry name" value="Mannose-Binding Protein A, subunit A"/>
    <property type="match status" value="1"/>
</dbReference>
<dbReference type="SMART" id="SM00445">
    <property type="entry name" value="LINK"/>
    <property type="match status" value="1"/>
</dbReference>
<dbReference type="InterPro" id="IPR016186">
    <property type="entry name" value="C-type_lectin-like/link_sf"/>
</dbReference>
<evidence type="ECO:0000256" key="3">
    <source>
        <dbReference type="SAM" id="Phobius"/>
    </source>
</evidence>
<feature type="transmembrane region" description="Helical" evidence="3">
    <location>
        <begin position="6"/>
        <end position="25"/>
    </location>
</feature>
<dbReference type="AlphaFoldDB" id="A0A6C0EJD3"/>
<feature type="region of interest" description="Disordered" evidence="2">
    <location>
        <begin position="254"/>
        <end position="277"/>
    </location>
</feature>
<name>A0A6C0EJD3_9ZZZZ</name>
<dbReference type="GO" id="GO:0005540">
    <property type="term" value="F:hyaluronic acid binding"/>
    <property type="evidence" value="ECO:0007669"/>
    <property type="project" value="InterPro"/>
</dbReference>
<dbReference type="InterPro" id="IPR016187">
    <property type="entry name" value="CTDL_fold"/>
</dbReference>
<evidence type="ECO:0000313" key="5">
    <source>
        <dbReference type="EMBL" id="QHT29147.1"/>
    </source>
</evidence>
<feature type="domain" description="Link" evidence="4">
    <location>
        <begin position="77"/>
        <end position="180"/>
    </location>
</feature>
<accession>A0A6C0EJD3</accession>
<reference evidence="5" key="1">
    <citation type="journal article" date="2020" name="Nature">
        <title>Giant virus diversity and host interactions through global metagenomics.</title>
        <authorList>
            <person name="Schulz F."/>
            <person name="Roux S."/>
            <person name="Paez-Espino D."/>
            <person name="Jungbluth S."/>
            <person name="Walsh D.A."/>
            <person name="Denef V.J."/>
            <person name="McMahon K.D."/>
            <person name="Konstantinidis K.T."/>
            <person name="Eloe-Fadrosh E.A."/>
            <person name="Kyrpides N.C."/>
            <person name="Woyke T."/>
        </authorList>
    </citation>
    <scope>NUCLEOTIDE SEQUENCE</scope>
    <source>
        <strain evidence="5">GVMAG-M-3300001351-8</strain>
    </source>
</reference>
<protein>
    <recommendedName>
        <fullName evidence="4">Link domain-containing protein</fullName>
    </recommendedName>
</protein>
<keyword evidence="3" id="KW-1133">Transmembrane helix</keyword>
<dbReference type="SUPFAM" id="SSF56436">
    <property type="entry name" value="C-type lectin-like"/>
    <property type="match status" value="1"/>
</dbReference>
<dbReference type="EMBL" id="MN738869">
    <property type="protein sequence ID" value="QHT29147.1"/>
    <property type="molecule type" value="Genomic_DNA"/>
</dbReference>
<dbReference type="GO" id="GO:0007155">
    <property type="term" value="P:cell adhesion"/>
    <property type="evidence" value="ECO:0007669"/>
    <property type="project" value="InterPro"/>
</dbReference>
<dbReference type="Pfam" id="PF00193">
    <property type="entry name" value="Xlink"/>
    <property type="match status" value="1"/>
</dbReference>
<evidence type="ECO:0000256" key="1">
    <source>
        <dbReference type="ARBA" id="ARBA00023157"/>
    </source>
</evidence>
<organism evidence="5">
    <name type="scientific">viral metagenome</name>
    <dbReference type="NCBI Taxonomy" id="1070528"/>
    <lineage>
        <taxon>unclassified sequences</taxon>
        <taxon>metagenomes</taxon>
        <taxon>organismal metagenomes</taxon>
    </lineage>
</organism>
<evidence type="ECO:0000259" key="4">
    <source>
        <dbReference type="PROSITE" id="PS50963"/>
    </source>
</evidence>